<protein>
    <submittedName>
        <fullName evidence="4">Alpha/beta-Hydrolase</fullName>
    </submittedName>
</protein>
<dbReference type="HOGENOM" id="CLU_020336_7_0_1"/>
<name>S3D2F4_GLAL2</name>
<reference evidence="4 5" key="1">
    <citation type="journal article" date="2013" name="BMC Genomics">
        <title>Genomics-driven discovery of the pneumocandin biosynthetic gene cluster in the fungus Glarea lozoyensis.</title>
        <authorList>
            <person name="Chen L."/>
            <person name="Yue Q."/>
            <person name="Zhang X."/>
            <person name="Xiang M."/>
            <person name="Wang C."/>
            <person name="Li S."/>
            <person name="Che Y."/>
            <person name="Ortiz-Lopez F.J."/>
            <person name="Bills G.F."/>
            <person name="Liu X."/>
            <person name="An Z."/>
        </authorList>
    </citation>
    <scope>NUCLEOTIDE SEQUENCE [LARGE SCALE GENOMIC DNA]</scope>
    <source>
        <strain evidence="5">ATCC 20868 / MF5171</strain>
    </source>
</reference>
<sequence length="328" mass="37333">MDSLTTCQLTTTRDLTYTYFKSPPTQDNKPYILFLHGFPSSVFHYRHQISHFSKAGYGIIAPTLLGYGKTSKPTDYNVYSGKGMSQDVQEILQFEKIESVIGVAHDWGAYLMSRMANHYPTLFSKLVFLDIGYSNPSFNLNRQTINFVNSMVQQNMGYSVFGYFLFFDEEDAPELMNKNVASAESLFHSKDNEVIKNYMGAEGGARKWFEGGKMAEYPAYLTEEDKSEFQKDFSPENGGFTAALNWYRAQLHDVNAEDDKAIPDENKVLKQPTLLISTDNLITAAADFPNQMKQSAPNLTLKKLETGHWVMLEMPEETNRLCEEFFEG</sequence>
<evidence type="ECO:0000256" key="2">
    <source>
        <dbReference type="ARBA" id="ARBA00038334"/>
    </source>
</evidence>
<dbReference type="Proteomes" id="UP000016922">
    <property type="component" value="Unassembled WGS sequence"/>
</dbReference>
<dbReference type="Pfam" id="PF00561">
    <property type="entry name" value="Abhydrolase_1"/>
    <property type="match status" value="1"/>
</dbReference>
<evidence type="ECO:0000256" key="1">
    <source>
        <dbReference type="ARBA" id="ARBA00022801"/>
    </source>
</evidence>
<evidence type="ECO:0000313" key="5">
    <source>
        <dbReference type="Proteomes" id="UP000016922"/>
    </source>
</evidence>
<dbReference type="PANTHER" id="PTHR43329">
    <property type="entry name" value="EPOXIDE HYDROLASE"/>
    <property type="match status" value="1"/>
</dbReference>
<dbReference type="InterPro" id="IPR000073">
    <property type="entry name" value="AB_hydrolase_1"/>
</dbReference>
<dbReference type="PRINTS" id="PR00412">
    <property type="entry name" value="EPOXHYDRLASE"/>
</dbReference>
<feature type="domain" description="AB hydrolase-1" evidence="3">
    <location>
        <begin position="31"/>
        <end position="313"/>
    </location>
</feature>
<comment type="similarity">
    <text evidence="2">Belongs to the AB hydrolase superfamily. Epoxide hydrolase family.</text>
</comment>
<dbReference type="STRING" id="1116229.S3D2F4"/>
<proteinExistence type="inferred from homology"/>
<gene>
    <name evidence="4" type="ORF">GLAREA_12612</name>
</gene>
<dbReference type="RefSeq" id="XP_008081584.1">
    <property type="nucleotide sequence ID" value="XM_008083393.1"/>
</dbReference>
<accession>S3D2F4</accession>
<dbReference type="InterPro" id="IPR029058">
    <property type="entry name" value="AB_hydrolase_fold"/>
</dbReference>
<dbReference type="EMBL" id="KE145362">
    <property type="protein sequence ID" value="EPE31309.1"/>
    <property type="molecule type" value="Genomic_DNA"/>
</dbReference>
<evidence type="ECO:0000313" key="4">
    <source>
        <dbReference type="EMBL" id="EPE31309.1"/>
    </source>
</evidence>
<dbReference type="SUPFAM" id="SSF53474">
    <property type="entry name" value="alpha/beta-Hydrolases"/>
    <property type="match status" value="1"/>
</dbReference>
<dbReference type="Gene3D" id="3.40.50.1820">
    <property type="entry name" value="alpha/beta hydrolase"/>
    <property type="match status" value="1"/>
</dbReference>
<dbReference type="eggNOG" id="KOG4178">
    <property type="taxonomic scope" value="Eukaryota"/>
</dbReference>
<dbReference type="KEGG" id="glz:GLAREA_12612"/>
<dbReference type="OMA" id="PVYFAAC"/>
<keyword evidence="5" id="KW-1185">Reference proteome</keyword>
<dbReference type="OrthoDB" id="284184at2759"/>
<evidence type="ECO:0000259" key="3">
    <source>
        <dbReference type="Pfam" id="PF00561"/>
    </source>
</evidence>
<dbReference type="GeneID" id="19471652"/>
<dbReference type="GO" id="GO:0016787">
    <property type="term" value="F:hydrolase activity"/>
    <property type="evidence" value="ECO:0007669"/>
    <property type="project" value="UniProtKB-KW"/>
</dbReference>
<keyword evidence="1 4" id="KW-0378">Hydrolase</keyword>
<dbReference type="InterPro" id="IPR000639">
    <property type="entry name" value="Epox_hydrolase-like"/>
</dbReference>
<organism evidence="4 5">
    <name type="scientific">Glarea lozoyensis (strain ATCC 20868 / MF5171)</name>
    <dbReference type="NCBI Taxonomy" id="1116229"/>
    <lineage>
        <taxon>Eukaryota</taxon>
        <taxon>Fungi</taxon>
        <taxon>Dikarya</taxon>
        <taxon>Ascomycota</taxon>
        <taxon>Pezizomycotina</taxon>
        <taxon>Leotiomycetes</taxon>
        <taxon>Helotiales</taxon>
        <taxon>Helotiaceae</taxon>
        <taxon>Glarea</taxon>
    </lineage>
</organism>
<dbReference type="AlphaFoldDB" id="S3D2F4"/>